<comment type="caution">
    <text evidence="1">The sequence shown here is derived from an EMBL/GenBank/DDBJ whole genome shotgun (WGS) entry which is preliminary data.</text>
</comment>
<evidence type="ECO:0000313" key="2">
    <source>
        <dbReference type="Proteomes" id="UP000176445"/>
    </source>
</evidence>
<gene>
    <name evidence="1" type="ORF">A2704_01445</name>
</gene>
<dbReference type="EMBL" id="MFKW01000083">
    <property type="protein sequence ID" value="OGG48880.1"/>
    <property type="molecule type" value="Genomic_DNA"/>
</dbReference>
<reference evidence="1 2" key="1">
    <citation type="journal article" date="2016" name="Nat. Commun.">
        <title>Thousands of microbial genomes shed light on interconnected biogeochemical processes in an aquifer system.</title>
        <authorList>
            <person name="Anantharaman K."/>
            <person name="Brown C.T."/>
            <person name="Hug L.A."/>
            <person name="Sharon I."/>
            <person name="Castelle C.J."/>
            <person name="Probst A.J."/>
            <person name="Thomas B.C."/>
            <person name="Singh A."/>
            <person name="Wilkins M.J."/>
            <person name="Karaoz U."/>
            <person name="Brodie E.L."/>
            <person name="Williams K.H."/>
            <person name="Hubbard S.S."/>
            <person name="Banfield J.F."/>
        </authorList>
    </citation>
    <scope>NUCLEOTIDE SEQUENCE [LARGE SCALE GENOMIC DNA]</scope>
</reference>
<dbReference type="AlphaFoldDB" id="A0A1F6CIS3"/>
<dbReference type="SUPFAM" id="SSF109604">
    <property type="entry name" value="HD-domain/PDEase-like"/>
    <property type="match status" value="1"/>
</dbReference>
<dbReference type="Gene3D" id="1.10.3210.10">
    <property type="entry name" value="Hypothetical protein af1432"/>
    <property type="match status" value="1"/>
</dbReference>
<dbReference type="Proteomes" id="UP000176445">
    <property type="component" value="Unassembled WGS sequence"/>
</dbReference>
<protein>
    <submittedName>
        <fullName evidence="1">Uncharacterized protein</fullName>
    </submittedName>
</protein>
<proteinExistence type="predicted"/>
<name>A0A1F6CIS3_9BACT</name>
<evidence type="ECO:0000313" key="1">
    <source>
        <dbReference type="EMBL" id="OGG48880.1"/>
    </source>
</evidence>
<accession>A0A1F6CIS3</accession>
<organism evidence="1 2">
    <name type="scientific">Candidatus Kaiserbacteria bacterium RIFCSPHIGHO2_01_FULL_54_36b</name>
    <dbReference type="NCBI Taxonomy" id="1798483"/>
    <lineage>
        <taxon>Bacteria</taxon>
        <taxon>Candidatus Kaiseribacteriota</taxon>
    </lineage>
</organism>
<sequence length="223" mass="25060">MKTPREIYAAYKIMPNLQLHQLRVAAVGKLICDNFSKQISQHDVILACLFHDMGNILKFNLTYFPEFLKPQGLEFWEAVKAEYKEKYGTDQHEASKKVAREIGLSGAVVEIIDAIGFSNVGPALAGNSLENKICVYADSRVGPHGVLTLMERFADGRKRYLARGVTNDHGKEITVQRDSFDALTESAQKLEIQIFENATIKPEDINDTTVAPLIEELWEYPVS</sequence>